<keyword evidence="3" id="KW-1185">Reference proteome</keyword>
<evidence type="ECO:0000313" key="3">
    <source>
        <dbReference type="Proteomes" id="UP000823388"/>
    </source>
</evidence>
<reference evidence="2" key="1">
    <citation type="submission" date="2020-05" db="EMBL/GenBank/DDBJ databases">
        <title>WGS assembly of Panicum virgatum.</title>
        <authorList>
            <person name="Lovell J.T."/>
            <person name="Jenkins J."/>
            <person name="Shu S."/>
            <person name="Juenger T.E."/>
            <person name="Schmutz J."/>
        </authorList>
    </citation>
    <scope>NUCLEOTIDE SEQUENCE</scope>
    <source>
        <strain evidence="2">AP13</strain>
    </source>
</reference>
<sequence>MEAVESFLQIDEVSTSIKPLASPVLLPSALHGCAGGMVPFPSSSSKGRGAFSDSFHSSDAKVTYITTTSKQMDKGIGGARVLALGQRRRWLVGLRPVLSQPSACADGGRGCAVRTAFRVLHAGVVLLQRGVWWTSSLGGHTSTTTLAQPTPSGGQKPAKSSTIMFTVAVGFFAACCLHVVQVLFRRRHRFWLCKARPPSTGFHQLLCSDVTFLPHCWLSEMSSLEGVGSPLLPQLKVARPFRIGVSQVPSNLGRQPSFSRPLTRSSSSFLRICNLSITLFKGVHVPLLYLN</sequence>
<feature type="transmembrane region" description="Helical" evidence="1">
    <location>
        <begin position="163"/>
        <end position="184"/>
    </location>
</feature>
<proteinExistence type="predicted"/>
<keyword evidence="1" id="KW-1133">Transmembrane helix</keyword>
<protein>
    <submittedName>
        <fullName evidence="2">Uncharacterized protein</fullName>
    </submittedName>
</protein>
<dbReference type="AlphaFoldDB" id="A0A8T0PKA7"/>
<evidence type="ECO:0000313" key="2">
    <source>
        <dbReference type="EMBL" id="KAG2561535.1"/>
    </source>
</evidence>
<organism evidence="2 3">
    <name type="scientific">Panicum virgatum</name>
    <name type="common">Blackwell switchgrass</name>
    <dbReference type="NCBI Taxonomy" id="38727"/>
    <lineage>
        <taxon>Eukaryota</taxon>
        <taxon>Viridiplantae</taxon>
        <taxon>Streptophyta</taxon>
        <taxon>Embryophyta</taxon>
        <taxon>Tracheophyta</taxon>
        <taxon>Spermatophyta</taxon>
        <taxon>Magnoliopsida</taxon>
        <taxon>Liliopsida</taxon>
        <taxon>Poales</taxon>
        <taxon>Poaceae</taxon>
        <taxon>PACMAD clade</taxon>
        <taxon>Panicoideae</taxon>
        <taxon>Panicodae</taxon>
        <taxon>Paniceae</taxon>
        <taxon>Panicinae</taxon>
        <taxon>Panicum</taxon>
        <taxon>Panicum sect. Hiantes</taxon>
    </lineage>
</organism>
<evidence type="ECO:0000256" key="1">
    <source>
        <dbReference type="SAM" id="Phobius"/>
    </source>
</evidence>
<dbReference type="Proteomes" id="UP000823388">
    <property type="component" value="Chromosome 8K"/>
</dbReference>
<comment type="caution">
    <text evidence="2">The sequence shown here is derived from an EMBL/GenBank/DDBJ whole genome shotgun (WGS) entry which is preliminary data.</text>
</comment>
<dbReference type="EMBL" id="CM029051">
    <property type="protein sequence ID" value="KAG2561535.1"/>
    <property type="molecule type" value="Genomic_DNA"/>
</dbReference>
<keyword evidence="1" id="KW-0472">Membrane</keyword>
<name>A0A8T0PKA7_PANVG</name>
<keyword evidence="1" id="KW-0812">Transmembrane</keyword>
<accession>A0A8T0PKA7</accession>
<gene>
    <name evidence="2" type="ORF">PVAP13_8KG230903</name>
</gene>